<feature type="domain" description="FAS1" evidence="2">
    <location>
        <begin position="22"/>
        <end position="156"/>
    </location>
</feature>
<dbReference type="Pfam" id="PF02469">
    <property type="entry name" value="Fasciclin"/>
    <property type="match status" value="2"/>
</dbReference>
<keyword evidence="1" id="KW-0732">Signal</keyword>
<dbReference type="PANTHER" id="PTHR10900:SF77">
    <property type="entry name" value="FI19380P1"/>
    <property type="match status" value="1"/>
</dbReference>
<sequence length="496" mass="55939">MDCGLFRAVCVWIFLGAAVSSQSTLTEKIQQDPAYAEFSSKILSNNKAAILKLHYEQLTVFVPENSAFPTGASYAPHLIFYHTCYGYKPLGVLNTTQRLRTARPGNPPLWVTRRGEDIYINNARIIQDKSNYVSRTIGGHGGVVKRQVLHVIDAILDPVIASPASPPTAWNLLQDISTWRFGAAKTVANFLTKVRETKTQYAFDQTGSGHTFFLPLDAGFDPYQFNAVDRDIVYGHVVPFYVLFTAPTPRGVFYESLANDDDVYVVLAVEEELGKHYVRGRMRREGGESGEFKVEIVVANIPVENGVVHLIARPLGIYRRRLRPFPYVPIAERLSADPETDMFYSMGQRTGFNKIFTKPNVSFTYFVPRDSAWTAMERAGLEPVETDLELLGRHLVISGSPYSIEQLSSMTKANHFGDVELPSKGGPLRLMVLRLKDRFYVRWNNRYIEIVRANYECTDGIVHVLAAPMAHLRRIDGDDFWTASGRFVDKIVRLID</sequence>
<reference evidence="3" key="1">
    <citation type="submission" date="2022-01" db="EMBL/GenBank/DDBJ databases">
        <authorList>
            <person name="King R."/>
        </authorList>
    </citation>
    <scope>NUCLEOTIDE SEQUENCE</scope>
</reference>
<dbReference type="GO" id="GO:0005615">
    <property type="term" value="C:extracellular space"/>
    <property type="evidence" value="ECO:0007669"/>
    <property type="project" value="TreeGrafter"/>
</dbReference>
<feature type="signal peptide" evidence="1">
    <location>
        <begin position="1"/>
        <end position="21"/>
    </location>
</feature>
<dbReference type="InterPro" id="IPR036378">
    <property type="entry name" value="FAS1_dom_sf"/>
</dbReference>
<dbReference type="InterPro" id="IPR000782">
    <property type="entry name" value="FAS1_domain"/>
</dbReference>
<dbReference type="Proteomes" id="UP001153712">
    <property type="component" value="Chromosome 14"/>
</dbReference>
<feature type="domain" description="FAS1" evidence="2">
    <location>
        <begin position="327"/>
        <end position="469"/>
    </location>
</feature>
<gene>
    <name evidence="3" type="ORF">PHYEVI_LOCUS4065</name>
</gene>
<evidence type="ECO:0000256" key="1">
    <source>
        <dbReference type="SAM" id="SignalP"/>
    </source>
</evidence>
<keyword evidence="4" id="KW-1185">Reference proteome</keyword>
<accession>A0A9P0GNX0</accession>
<evidence type="ECO:0000313" key="3">
    <source>
        <dbReference type="EMBL" id="CAH1165815.1"/>
    </source>
</evidence>
<dbReference type="Gene3D" id="2.30.180.10">
    <property type="entry name" value="FAS1 domain"/>
    <property type="match status" value="3"/>
</dbReference>
<feature type="chain" id="PRO_5040473725" description="FAS1 domain-containing protein" evidence="1">
    <location>
        <begin position="22"/>
        <end position="496"/>
    </location>
</feature>
<feature type="domain" description="FAS1" evidence="2">
    <location>
        <begin position="174"/>
        <end position="315"/>
    </location>
</feature>
<organism evidence="3 4">
    <name type="scientific">Phyllotreta striolata</name>
    <name type="common">Striped flea beetle</name>
    <name type="synonym">Crioceris striolata</name>
    <dbReference type="NCBI Taxonomy" id="444603"/>
    <lineage>
        <taxon>Eukaryota</taxon>
        <taxon>Metazoa</taxon>
        <taxon>Ecdysozoa</taxon>
        <taxon>Arthropoda</taxon>
        <taxon>Hexapoda</taxon>
        <taxon>Insecta</taxon>
        <taxon>Pterygota</taxon>
        <taxon>Neoptera</taxon>
        <taxon>Endopterygota</taxon>
        <taxon>Coleoptera</taxon>
        <taxon>Polyphaga</taxon>
        <taxon>Cucujiformia</taxon>
        <taxon>Chrysomeloidea</taxon>
        <taxon>Chrysomelidae</taxon>
        <taxon>Galerucinae</taxon>
        <taxon>Alticini</taxon>
        <taxon>Phyllotreta</taxon>
    </lineage>
</organism>
<dbReference type="SMART" id="SM00554">
    <property type="entry name" value="FAS1"/>
    <property type="match status" value="3"/>
</dbReference>
<proteinExistence type="predicted"/>
<dbReference type="InterPro" id="IPR050904">
    <property type="entry name" value="Adhesion/Biosynth-related"/>
</dbReference>
<evidence type="ECO:0000313" key="4">
    <source>
        <dbReference type="Proteomes" id="UP001153712"/>
    </source>
</evidence>
<dbReference type="OrthoDB" id="7700931at2759"/>
<name>A0A9P0GNX0_PHYSR</name>
<dbReference type="PANTHER" id="PTHR10900">
    <property type="entry name" value="PERIOSTIN-RELATED"/>
    <property type="match status" value="1"/>
</dbReference>
<dbReference type="AlphaFoldDB" id="A0A9P0GNX0"/>
<dbReference type="PROSITE" id="PS50213">
    <property type="entry name" value="FAS1"/>
    <property type="match status" value="3"/>
</dbReference>
<protein>
    <recommendedName>
        <fullName evidence="2">FAS1 domain-containing protein</fullName>
    </recommendedName>
</protein>
<evidence type="ECO:0000259" key="2">
    <source>
        <dbReference type="PROSITE" id="PS50213"/>
    </source>
</evidence>
<dbReference type="SUPFAM" id="SSF82153">
    <property type="entry name" value="FAS1 domain"/>
    <property type="match status" value="3"/>
</dbReference>
<dbReference type="EMBL" id="OU900107">
    <property type="protein sequence ID" value="CAH1165815.1"/>
    <property type="molecule type" value="Genomic_DNA"/>
</dbReference>